<dbReference type="RefSeq" id="WP_074798174.1">
    <property type="nucleotide sequence ID" value="NZ_FOTL01000007.1"/>
</dbReference>
<name>A0A1I4GXX9_METOL</name>
<accession>A0A1I4GXX9</accession>
<proteinExistence type="predicted"/>
<gene>
    <name evidence="1" type="ORF">SAMN02910297_00639</name>
</gene>
<dbReference type="OrthoDB" id="77747at2157"/>
<evidence type="ECO:0000313" key="2">
    <source>
        <dbReference type="Proteomes" id="UP000183442"/>
    </source>
</evidence>
<sequence>MVKKEACSGSKLLIKKFSREEDLRGYNICADKLKVSKKVRAFDLEDLAGDKKLRCFLLIETIS</sequence>
<protein>
    <submittedName>
        <fullName evidence="1">Uncharacterized protein</fullName>
    </submittedName>
</protein>
<evidence type="ECO:0000313" key="1">
    <source>
        <dbReference type="EMBL" id="SFL34809.1"/>
    </source>
</evidence>
<reference evidence="2" key="1">
    <citation type="submission" date="2016-10" db="EMBL/GenBank/DDBJ databases">
        <authorList>
            <person name="Varghese N."/>
        </authorList>
    </citation>
    <scope>NUCLEOTIDE SEQUENCE [LARGE SCALE GENOMIC DNA]</scope>
    <source>
        <strain evidence="2">DSM 16632</strain>
    </source>
</reference>
<dbReference type="AlphaFoldDB" id="A0A1I4GXX9"/>
<organism evidence="1 2">
    <name type="scientific">Methanobrevibacter olleyae</name>
    <dbReference type="NCBI Taxonomy" id="294671"/>
    <lineage>
        <taxon>Archaea</taxon>
        <taxon>Methanobacteriati</taxon>
        <taxon>Methanobacteriota</taxon>
        <taxon>Methanomada group</taxon>
        <taxon>Methanobacteria</taxon>
        <taxon>Methanobacteriales</taxon>
        <taxon>Methanobacteriaceae</taxon>
        <taxon>Methanobrevibacter</taxon>
    </lineage>
</organism>
<dbReference type="Proteomes" id="UP000183442">
    <property type="component" value="Unassembled WGS sequence"/>
</dbReference>
<dbReference type="EMBL" id="FOTL01000007">
    <property type="protein sequence ID" value="SFL34809.1"/>
    <property type="molecule type" value="Genomic_DNA"/>
</dbReference>